<evidence type="ECO:0000313" key="3">
    <source>
        <dbReference type="Proteomes" id="UP001595868"/>
    </source>
</evidence>
<name>A0ABV8KPE3_9ACTN</name>
<dbReference type="RefSeq" id="WP_377547172.1">
    <property type="nucleotide sequence ID" value="NZ_JBHSBN010000011.1"/>
</dbReference>
<keyword evidence="1" id="KW-0812">Transmembrane</keyword>
<gene>
    <name evidence="2" type="ORF">ACFOX0_17905</name>
</gene>
<keyword evidence="1" id="KW-1133">Transmembrane helix</keyword>
<dbReference type="Proteomes" id="UP001595868">
    <property type="component" value="Unassembled WGS sequence"/>
</dbReference>
<keyword evidence="1" id="KW-0472">Membrane</keyword>
<feature type="transmembrane region" description="Helical" evidence="1">
    <location>
        <begin position="26"/>
        <end position="47"/>
    </location>
</feature>
<keyword evidence="3" id="KW-1185">Reference proteome</keyword>
<sequence length="55" mass="6258">MPPTRRLGRTNRPELELPPTPVWFKLWFAFCALLGLGLLGVIVWAVIKLVNHFTA</sequence>
<reference evidence="3" key="1">
    <citation type="journal article" date="2019" name="Int. J. Syst. Evol. Microbiol.">
        <title>The Global Catalogue of Microorganisms (GCM) 10K type strain sequencing project: providing services to taxonomists for standard genome sequencing and annotation.</title>
        <authorList>
            <consortium name="The Broad Institute Genomics Platform"/>
            <consortium name="The Broad Institute Genome Sequencing Center for Infectious Disease"/>
            <person name="Wu L."/>
            <person name="Ma J."/>
        </authorList>
    </citation>
    <scope>NUCLEOTIDE SEQUENCE [LARGE SCALE GENOMIC DNA]</scope>
    <source>
        <strain evidence="3">2902at01</strain>
    </source>
</reference>
<dbReference type="EMBL" id="JBHSBN010000011">
    <property type="protein sequence ID" value="MFC4107792.1"/>
    <property type="molecule type" value="Genomic_DNA"/>
</dbReference>
<evidence type="ECO:0008006" key="4">
    <source>
        <dbReference type="Google" id="ProtNLM"/>
    </source>
</evidence>
<proteinExistence type="predicted"/>
<accession>A0ABV8KPE3</accession>
<protein>
    <recommendedName>
        <fullName evidence="4">DUF2474 domain-containing protein</fullName>
    </recommendedName>
</protein>
<evidence type="ECO:0000313" key="2">
    <source>
        <dbReference type="EMBL" id="MFC4107792.1"/>
    </source>
</evidence>
<evidence type="ECO:0000256" key="1">
    <source>
        <dbReference type="SAM" id="Phobius"/>
    </source>
</evidence>
<comment type="caution">
    <text evidence="2">The sequence shown here is derived from an EMBL/GenBank/DDBJ whole genome shotgun (WGS) entry which is preliminary data.</text>
</comment>
<organism evidence="2 3">
    <name type="scientific">Micromonospora zhanjiangensis</name>
    <dbReference type="NCBI Taxonomy" id="1522057"/>
    <lineage>
        <taxon>Bacteria</taxon>
        <taxon>Bacillati</taxon>
        <taxon>Actinomycetota</taxon>
        <taxon>Actinomycetes</taxon>
        <taxon>Micromonosporales</taxon>
        <taxon>Micromonosporaceae</taxon>
        <taxon>Micromonospora</taxon>
    </lineage>
</organism>